<evidence type="ECO:0000313" key="2">
    <source>
        <dbReference type="EMBL" id="KIJ06114.1"/>
    </source>
</evidence>
<gene>
    <name evidence="2" type="ORF">PAXINDRAFT_20681</name>
</gene>
<reference evidence="3" key="2">
    <citation type="submission" date="2015-01" db="EMBL/GenBank/DDBJ databases">
        <title>Evolutionary Origins and Diversification of the Mycorrhizal Mutualists.</title>
        <authorList>
            <consortium name="DOE Joint Genome Institute"/>
            <consortium name="Mycorrhizal Genomics Consortium"/>
            <person name="Kohler A."/>
            <person name="Kuo A."/>
            <person name="Nagy L.G."/>
            <person name="Floudas D."/>
            <person name="Copeland A."/>
            <person name="Barry K.W."/>
            <person name="Cichocki N."/>
            <person name="Veneault-Fourrey C."/>
            <person name="LaButti K."/>
            <person name="Lindquist E.A."/>
            <person name="Lipzen A."/>
            <person name="Lundell T."/>
            <person name="Morin E."/>
            <person name="Murat C."/>
            <person name="Riley R."/>
            <person name="Ohm R."/>
            <person name="Sun H."/>
            <person name="Tunlid A."/>
            <person name="Henrissat B."/>
            <person name="Grigoriev I.V."/>
            <person name="Hibbett D.S."/>
            <person name="Martin F."/>
        </authorList>
    </citation>
    <scope>NUCLEOTIDE SEQUENCE [LARGE SCALE GENOMIC DNA]</scope>
    <source>
        <strain evidence="3">ATCC 200175</strain>
    </source>
</reference>
<dbReference type="AlphaFoldDB" id="A0A0C9SMG1"/>
<evidence type="ECO:0000256" key="1">
    <source>
        <dbReference type="SAM" id="MobiDB-lite"/>
    </source>
</evidence>
<sequence length="54" mass="6423">MQRDERWVGILTTLVRTLTQYDLDGLPLSTTRQWSRPLRDGQREPARTAKWHDT</sequence>
<feature type="region of interest" description="Disordered" evidence="1">
    <location>
        <begin position="31"/>
        <end position="54"/>
    </location>
</feature>
<evidence type="ECO:0000313" key="3">
    <source>
        <dbReference type="Proteomes" id="UP000053647"/>
    </source>
</evidence>
<feature type="compositionally biased region" description="Basic and acidic residues" evidence="1">
    <location>
        <begin position="37"/>
        <end position="54"/>
    </location>
</feature>
<dbReference type="OrthoDB" id="10427759at2759"/>
<keyword evidence="3" id="KW-1185">Reference proteome</keyword>
<accession>A0A0C9SMG1</accession>
<reference evidence="2 3" key="1">
    <citation type="submission" date="2014-06" db="EMBL/GenBank/DDBJ databases">
        <authorList>
            <consortium name="DOE Joint Genome Institute"/>
            <person name="Kuo A."/>
            <person name="Kohler A."/>
            <person name="Nagy L.G."/>
            <person name="Floudas D."/>
            <person name="Copeland A."/>
            <person name="Barry K.W."/>
            <person name="Cichocki N."/>
            <person name="Veneault-Fourrey C."/>
            <person name="LaButti K."/>
            <person name="Lindquist E.A."/>
            <person name="Lipzen A."/>
            <person name="Lundell T."/>
            <person name="Morin E."/>
            <person name="Murat C."/>
            <person name="Sun H."/>
            <person name="Tunlid A."/>
            <person name="Henrissat B."/>
            <person name="Grigoriev I.V."/>
            <person name="Hibbett D.S."/>
            <person name="Martin F."/>
            <person name="Nordberg H.P."/>
            <person name="Cantor M.N."/>
            <person name="Hua S.X."/>
        </authorList>
    </citation>
    <scope>NUCLEOTIDE SEQUENCE [LARGE SCALE GENOMIC DNA]</scope>
    <source>
        <strain evidence="2 3">ATCC 200175</strain>
    </source>
</reference>
<dbReference type="EMBL" id="KN820510">
    <property type="protein sequence ID" value="KIJ06114.1"/>
    <property type="molecule type" value="Genomic_DNA"/>
</dbReference>
<name>A0A0C9SMG1_PAXIN</name>
<organism evidence="2 3">
    <name type="scientific">Paxillus involutus ATCC 200175</name>
    <dbReference type="NCBI Taxonomy" id="664439"/>
    <lineage>
        <taxon>Eukaryota</taxon>
        <taxon>Fungi</taxon>
        <taxon>Dikarya</taxon>
        <taxon>Basidiomycota</taxon>
        <taxon>Agaricomycotina</taxon>
        <taxon>Agaricomycetes</taxon>
        <taxon>Agaricomycetidae</taxon>
        <taxon>Boletales</taxon>
        <taxon>Paxilineae</taxon>
        <taxon>Paxillaceae</taxon>
        <taxon>Paxillus</taxon>
    </lineage>
</organism>
<proteinExistence type="predicted"/>
<dbReference type="Proteomes" id="UP000053647">
    <property type="component" value="Unassembled WGS sequence"/>
</dbReference>
<protein>
    <submittedName>
        <fullName evidence="2">Uncharacterized protein</fullName>
    </submittedName>
</protein>
<dbReference type="HOGENOM" id="CLU_3050944_0_0_1"/>